<dbReference type="Proteomes" id="UP001153714">
    <property type="component" value="Chromosome 21"/>
</dbReference>
<dbReference type="GO" id="GO:0006310">
    <property type="term" value="P:DNA recombination"/>
    <property type="evidence" value="ECO:0007669"/>
    <property type="project" value="UniProtKB-KW"/>
</dbReference>
<evidence type="ECO:0000313" key="4">
    <source>
        <dbReference type="Proteomes" id="UP001153714"/>
    </source>
</evidence>
<dbReference type="AlphaFoldDB" id="A0A9N9R501"/>
<name>A0A9N9R501_9NEOP</name>
<evidence type="ECO:0000256" key="2">
    <source>
        <dbReference type="SAM" id="MobiDB-lite"/>
    </source>
</evidence>
<sequence>MYESSTMAPKMLANNHKRPRYNPPSISIPNTSSDDSFMDTTGNEKNRDETYVPVADDDTTDSSYLNDDLSASLKDMSNCTRDLTSGSISLELNTDEIHLIDQVVSNVTIGDTEHILVENSDNSIIENSDTNNILELSNYHTDMYIPAIESKESYIIKNHTVTSQSMPPCQTIDASNKLEQSQYHENVLVPTVESVDPYVSKNHTVTSQSSSPGQSSNPSIRDLVPTTSTYTADNDSPSSYYSHHSDYLEIDNSDQDETYHPASTPTYSDSSNDASFKEEPMSSADYSEVISSNESGKKKKRTRTKDYCFYCETDVLNFARHIARNHTMECEDLMDLLKPQNYDVIVTATKKVSSYNNQTDRYGAPTYAMNISTSLKQCFNIAIMATLKSDSSVKTVVIEADLKTLIHLIELNWKFDVSSQASNDLNLKKWNKVTIVPLASDLKMLKQYICDKAKSAASKLVESENSNIEAYVTLAETIYCRILLLNRRRPGELQRLLLSTHQECHNNSYAHEEFGRAISDAEKMLIKSFKRIVIRGKRGRGVPVLLTDEVQADIDLLISIRQKYISKKNQFLFAKPGSENTLCGYKVLEKYANASGAKNPTAITTTKLRKHLATLTQMFNMKETDIEQLANFMGHTQAVHRQNYRLPDDVYQTAKLSKLLLLMESGDADYYKGKSLDDIDLDLEQDLLQDTHEDIDQNNEIMENEAVMPTENLNEPNIDANVHDSTLKTPQLCDITNSTENKTKKKRNLIPWTAQQKNIVTKFFSKHIKSQVPPKRHECEELRDLHPDIMHNKDWLKIKVFVQNAYTKGKK</sequence>
<dbReference type="SUPFAM" id="SSF56349">
    <property type="entry name" value="DNA breaking-rejoining enzymes"/>
    <property type="match status" value="1"/>
</dbReference>
<dbReference type="PANTHER" id="PTHR33480">
    <property type="entry name" value="SET DOMAIN-CONTAINING PROTEIN-RELATED"/>
    <property type="match status" value="1"/>
</dbReference>
<reference evidence="3" key="2">
    <citation type="submission" date="2022-10" db="EMBL/GenBank/DDBJ databases">
        <authorList>
            <consortium name="ENA_rothamsted_submissions"/>
            <consortium name="culmorum"/>
            <person name="King R."/>
        </authorList>
    </citation>
    <scope>NUCLEOTIDE SEQUENCE</scope>
</reference>
<feature type="region of interest" description="Disordered" evidence="2">
    <location>
        <begin position="202"/>
        <end position="297"/>
    </location>
</feature>
<organism evidence="3 4">
    <name type="scientific">Diatraea saccharalis</name>
    <name type="common">sugarcane borer</name>
    <dbReference type="NCBI Taxonomy" id="40085"/>
    <lineage>
        <taxon>Eukaryota</taxon>
        <taxon>Metazoa</taxon>
        <taxon>Ecdysozoa</taxon>
        <taxon>Arthropoda</taxon>
        <taxon>Hexapoda</taxon>
        <taxon>Insecta</taxon>
        <taxon>Pterygota</taxon>
        <taxon>Neoptera</taxon>
        <taxon>Endopterygota</taxon>
        <taxon>Lepidoptera</taxon>
        <taxon>Glossata</taxon>
        <taxon>Ditrysia</taxon>
        <taxon>Pyraloidea</taxon>
        <taxon>Crambidae</taxon>
        <taxon>Crambinae</taxon>
        <taxon>Diatraea</taxon>
    </lineage>
</organism>
<dbReference type="PANTHER" id="PTHR33480:SF1">
    <property type="entry name" value="TYR RECOMBINASE DOMAIN-CONTAINING PROTEIN"/>
    <property type="match status" value="1"/>
</dbReference>
<protein>
    <submittedName>
        <fullName evidence="3">Uncharacterized protein</fullName>
    </submittedName>
</protein>
<evidence type="ECO:0000313" key="3">
    <source>
        <dbReference type="EMBL" id="CAG9790220.1"/>
    </source>
</evidence>
<feature type="region of interest" description="Disordered" evidence="2">
    <location>
        <begin position="1"/>
        <end position="63"/>
    </location>
</feature>
<keyword evidence="1" id="KW-0233">DNA recombination</keyword>
<gene>
    <name evidence="3" type="ORF">DIATSA_LOCUS7889</name>
</gene>
<reference evidence="3" key="1">
    <citation type="submission" date="2021-12" db="EMBL/GenBank/DDBJ databases">
        <authorList>
            <person name="King R."/>
        </authorList>
    </citation>
    <scope>NUCLEOTIDE SEQUENCE</scope>
</reference>
<feature type="compositionally biased region" description="Low complexity" evidence="2">
    <location>
        <begin position="23"/>
        <end position="35"/>
    </location>
</feature>
<dbReference type="GO" id="GO:0015074">
    <property type="term" value="P:DNA integration"/>
    <property type="evidence" value="ECO:0007669"/>
    <property type="project" value="InterPro"/>
</dbReference>
<proteinExistence type="predicted"/>
<dbReference type="InterPro" id="IPR013762">
    <property type="entry name" value="Integrase-like_cat_sf"/>
</dbReference>
<dbReference type="GO" id="GO:0003677">
    <property type="term" value="F:DNA binding"/>
    <property type="evidence" value="ECO:0007669"/>
    <property type="project" value="InterPro"/>
</dbReference>
<feature type="compositionally biased region" description="Polar residues" evidence="2">
    <location>
        <begin position="261"/>
        <end position="274"/>
    </location>
</feature>
<feature type="compositionally biased region" description="Polar residues" evidence="2">
    <location>
        <begin position="225"/>
        <end position="234"/>
    </location>
</feature>
<dbReference type="OrthoDB" id="5376140at2759"/>
<evidence type="ECO:0000256" key="1">
    <source>
        <dbReference type="ARBA" id="ARBA00023172"/>
    </source>
</evidence>
<dbReference type="EMBL" id="OU893352">
    <property type="protein sequence ID" value="CAG9790220.1"/>
    <property type="molecule type" value="Genomic_DNA"/>
</dbReference>
<keyword evidence="4" id="KW-1185">Reference proteome</keyword>
<feature type="compositionally biased region" description="Low complexity" evidence="2">
    <location>
        <begin position="207"/>
        <end position="219"/>
    </location>
</feature>
<dbReference type="Gene3D" id="1.10.443.10">
    <property type="entry name" value="Intergrase catalytic core"/>
    <property type="match status" value="1"/>
</dbReference>
<accession>A0A9N9R501</accession>
<dbReference type="InterPro" id="IPR011010">
    <property type="entry name" value="DNA_brk_join_enz"/>
</dbReference>